<sequence length="1516" mass="174596">MAEDFLAENNLCGQTLLRLVSRAHAIIAELLRLKDFIPQIFQSDQNKYHEIVLDFRYFKEQDVFDSKINGSDILMELDEELRKNYIEILTRFYLAFESVHKYICDFNTFLHDLDEGIYIQQTLETIILNDEGKQLMCEALYLYGIMLLVIDNHIDGPVRERMLVSYYRYSVQRTHSNSKLDEVCQLLRSTGFLKSQPGKRPQHYPEDYFKRIPIVPIYLDVVIGHLRSDDIYHQIATHPHPDHRSTALAQQAAMLVICLYFTPDILHNQTAKMREIVDKFFPDNWVTSVYMGLIFNLIEVWEPYKAARMALSNTTQAANVKECSVKHCNQLDQLIIQLRQLLKEGVLTEEFLLDNMQKLINLIRQSNVTLRWMLLHTNALTAGAESVKKCRQIRDQVLNDTKYQPVTVFELLLDCAELELNVRETFRTLLTEKRTNWLRCKNECMERLTELADVFSGTKPLTRVDKNESLQLWLREIAQQVEALNYEEGTASGRKMVQLISALEEVQEFHQLDSQLQVKQFLTETRRQLHHMIRTANIREDFLITLQIVSDLSYAWMIIDSYTGHMQTAIRNDPTLVGRLRATFLKLSSALDLPLMRINQARSADLVSVSQYYSTELVSYIRHVLHIIPQSMFALVEQIVQLQTNVIKEMPVRLDKDKLKDYAQLDQRFQIAKLTESVSTFTEGILAMKTTLVGIVRLDPKRLLEEGIRRELVRRMAMAMHVCLSFNTKAKNSDLAHKLTGLGETMEGLRKSFEYIQDYVRIQGLRMFQEETARIVGYNVEQECNTFQTNHIQDWQSKFQSTAVPIPRLSSNDPHSATFIGRLAREILRITDPKTTVFVPFTNTWYDNKSQTEVLNFLLFSQLERALSTSGLAGLDTLFAFMITTELTNLFSDLNKEVFRIQDSLEALAELDHLTAPTTAILGQPNKTYGVYCARFHKSFQALLDRVLKIGQLQLLRRSCSQQLKSTASFDSGLLWQALETLSLSVVNDVVHRDKSSDSVSTSLLPELTEYLHWSGLYEPFEKIYVATHGLDLPYIPHLLLLFIVSNVHKFTYSKQLSSLVSRRSQDGVDGTPFVIGIATVLRHLGTATTQACCCLLIQFARSHLEFGASNKENLMEIPSESGTTLALIEQWEKCGLISRAFLNSLLNEGVWSLYKMSMSYCIQEKGLELCRLILVSCQTDLLLGSIRISAWNGIAGPFRLLGFVFLVNQFATVNSQSVLSKTCRSNSVEGMEYEQITCVLELTAVVCYGFLILALALYWPNEANTYLLFFCLSNGILAVIAAFKPKEDCDLCRWNGILTLWSLTFGFDMMYRSQIERKYMAEHQFRLCRKQPIYLTIIRTWVVSTVTSFAAWNLYRYSPAFQTCFVKASQTAKLDETMISFFWILFFYLRPLAMAIKRIPHIVMTCHRQFQVLKHEKELGINGKLLLYKDHHRRLFYVVTSTVSQIILITWILLTLPYVSQLISLVAGLNSAMRLEEMPSLYTTIFMYIYRSLPLVNCLLLISAFIAYFSLTVKG</sequence>
<proteinExistence type="inferred from homology"/>
<comment type="similarity">
    <text evidence="1">Belongs to the strumpellin family.</text>
</comment>
<organism evidence="3 4">
    <name type="scientific">Daphnia galeata</name>
    <dbReference type="NCBI Taxonomy" id="27404"/>
    <lineage>
        <taxon>Eukaryota</taxon>
        <taxon>Metazoa</taxon>
        <taxon>Ecdysozoa</taxon>
        <taxon>Arthropoda</taxon>
        <taxon>Crustacea</taxon>
        <taxon>Branchiopoda</taxon>
        <taxon>Diplostraca</taxon>
        <taxon>Cladocera</taxon>
        <taxon>Anomopoda</taxon>
        <taxon>Daphniidae</taxon>
        <taxon>Daphnia</taxon>
    </lineage>
</organism>
<dbReference type="GO" id="GO:0030041">
    <property type="term" value="P:actin filament polymerization"/>
    <property type="evidence" value="ECO:0007669"/>
    <property type="project" value="TreeGrafter"/>
</dbReference>
<evidence type="ECO:0000256" key="1">
    <source>
        <dbReference type="ARBA" id="ARBA00006224"/>
    </source>
</evidence>
<evidence type="ECO:0000313" key="4">
    <source>
        <dbReference type="Proteomes" id="UP000789390"/>
    </source>
</evidence>
<reference evidence="3" key="1">
    <citation type="submission" date="2021-11" db="EMBL/GenBank/DDBJ databases">
        <authorList>
            <person name="Schell T."/>
        </authorList>
    </citation>
    <scope>NUCLEOTIDE SEQUENCE</scope>
    <source>
        <strain evidence="3">M5</strain>
    </source>
</reference>
<dbReference type="Proteomes" id="UP000789390">
    <property type="component" value="Unassembled WGS sequence"/>
</dbReference>
<name>A0A8J2W878_9CRUS</name>
<keyword evidence="2" id="KW-1133">Transmembrane helix</keyword>
<feature type="transmembrane region" description="Helical" evidence="2">
    <location>
        <begin position="1379"/>
        <end position="1397"/>
    </location>
</feature>
<keyword evidence="4" id="KW-1185">Reference proteome</keyword>
<dbReference type="GO" id="GO:0007032">
    <property type="term" value="P:endosome organization"/>
    <property type="evidence" value="ECO:0007669"/>
    <property type="project" value="TreeGrafter"/>
</dbReference>
<comment type="caution">
    <text evidence="3">The sequence shown here is derived from an EMBL/GenBank/DDBJ whole genome shotgun (WGS) entry which is preliminary data.</text>
</comment>
<dbReference type="GO" id="GO:0140285">
    <property type="term" value="P:endosome fission"/>
    <property type="evidence" value="ECO:0007669"/>
    <property type="project" value="TreeGrafter"/>
</dbReference>
<feature type="transmembrane region" description="Helical" evidence="2">
    <location>
        <begin position="1240"/>
        <end position="1260"/>
    </location>
</feature>
<keyword evidence="2" id="KW-0472">Membrane</keyword>
<accession>A0A8J2W878</accession>
<dbReference type="PANTHER" id="PTHR15691:SF6">
    <property type="entry name" value="WASH COMPLEX SUBUNIT 5"/>
    <property type="match status" value="1"/>
</dbReference>
<dbReference type="OrthoDB" id="565118at2759"/>
<dbReference type="GO" id="GO:0005768">
    <property type="term" value="C:endosome"/>
    <property type="evidence" value="ECO:0007669"/>
    <property type="project" value="TreeGrafter"/>
</dbReference>
<feature type="transmembrane region" description="Helical" evidence="2">
    <location>
        <begin position="1267"/>
        <end position="1284"/>
    </location>
</feature>
<feature type="transmembrane region" description="Helical" evidence="2">
    <location>
        <begin position="1296"/>
        <end position="1312"/>
    </location>
</feature>
<dbReference type="InterPro" id="IPR019393">
    <property type="entry name" value="WASH_strumpellin"/>
</dbReference>
<evidence type="ECO:0000313" key="3">
    <source>
        <dbReference type="EMBL" id="CAH0108609.1"/>
    </source>
</evidence>
<dbReference type="EMBL" id="CAKKLH010000286">
    <property type="protein sequence ID" value="CAH0108609.1"/>
    <property type="molecule type" value="Genomic_DNA"/>
</dbReference>
<evidence type="ECO:0008006" key="5">
    <source>
        <dbReference type="Google" id="ProtNLM"/>
    </source>
</evidence>
<feature type="transmembrane region" description="Helical" evidence="2">
    <location>
        <begin position="1333"/>
        <end position="1353"/>
    </location>
</feature>
<feature type="transmembrane region" description="Helical" evidence="2">
    <location>
        <begin position="1489"/>
        <end position="1512"/>
    </location>
</feature>
<protein>
    <recommendedName>
        <fullName evidence="5">WASH complex subunit strumpellin</fullName>
    </recommendedName>
</protein>
<dbReference type="PANTHER" id="PTHR15691">
    <property type="entry name" value="WASH COMPLEX SUBUNIT 5"/>
    <property type="match status" value="1"/>
</dbReference>
<keyword evidence="2" id="KW-0812">Transmembrane</keyword>
<feature type="transmembrane region" description="Helical" evidence="2">
    <location>
        <begin position="1436"/>
        <end position="1455"/>
    </location>
</feature>
<dbReference type="Pfam" id="PF10266">
    <property type="entry name" value="Strumpellin"/>
    <property type="match status" value="1"/>
</dbReference>
<gene>
    <name evidence="3" type="ORF">DGAL_LOCUS12005</name>
</gene>
<dbReference type="GO" id="GO:0051125">
    <property type="term" value="P:regulation of actin nucleation"/>
    <property type="evidence" value="ECO:0007669"/>
    <property type="project" value="TreeGrafter"/>
</dbReference>
<dbReference type="GO" id="GO:0071203">
    <property type="term" value="C:WASH complex"/>
    <property type="evidence" value="ECO:0007669"/>
    <property type="project" value="InterPro"/>
</dbReference>
<evidence type="ECO:0000256" key="2">
    <source>
        <dbReference type="SAM" id="Phobius"/>
    </source>
</evidence>